<feature type="region of interest" description="Disordered" evidence="1">
    <location>
        <begin position="1"/>
        <end position="28"/>
    </location>
</feature>
<keyword evidence="3" id="KW-1185">Reference proteome</keyword>
<evidence type="ECO:0000313" key="2">
    <source>
        <dbReference type="EMBL" id="KFO27806.1"/>
    </source>
</evidence>
<reference evidence="2 3" key="1">
    <citation type="submission" date="2013-11" db="EMBL/GenBank/DDBJ databases">
        <title>The Damaraland mole rat (Fukomys damarensis) genome and evolution of African mole rats.</title>
        <authorList>
            <person name="Gladyshev V.N."/>
            <person name="Fang X."/>
        </authorList>
    </citation>
    <scope>NUCLEOTIDE SEQUENCE [LARGE SCALE GENOMIC DNA]</scope>
    <source>
        <tissue evidence="2">Liver</tissue>
    </source>
</reference>
<evidence type="ECO:0000313" key="3">
    <source>
        <dbReference type="Proteomes" id="UP000028990"/>
    </source>
</evidence>
<dbReference type="EMBL" id="KN122859">
    <property type="protein sequence ID" value="KFO27806.1"/>
    <property type="molecule type" value="Genomic_DNA"/>
</dbReference>
<dbReference type="Proteomes" id="UP000028990">
    <property type="component" value="Unassembled WGS sequence"/>
</dbReference>
<organism evidence="2 3">
    <name type="scientific">Fukomys damarensis</name>
    <name type="common">Damaraland mole rat</name>
    <name type="synonym">Cryptomys damarensis</name>
    <dbReference type="NCBI Taxonomy" id="885580"/>
    <lineage>
        <taxon>Eukaryota</taxon>
        <taxon>Metazoa</taxon>
        <taxon>Chordata</taxon>
        <taxon>Craniata</taxon>
        <taxon>Vertebrata</taxon>
        <taxon>Euteleostomi</taxon>
        <taxon>Mammalia</taxon>
        <taxon>Eutheria</taxon>
        <taxon>Euarchontoglires</taxon>
        <taxon>Glires</taxon>
        <taxon>Rodentia</taxon>
        <taxon>Hystricomorpha</taxon>
        <taxon>Bathyergidae</taxon>
        <taxon>Fukomys</taxon>
    </lineage>
</organism>
<feature type="region of interest" description="Disordered" evidence="1">
    <location>
        <begin position="66"/>
        <end position="102"/>
    </location>
</feature>
<feature type="compositionally biased region" description="Polar residues" evidence="1">
    <location>
        <begin position="16"/>
        <end position="28"/>
    </location>
</feature>
<protein>
    <submittedName>
        <fullName evidence="2">Uncharacterized protein</fullName>
    </submittedName>
</protein>
<name>A0A091DYC1_FUKDA</name>
<dbReference type="AlphaFoldDB" id="A0A091DYC1"/>
<gene>
    <name evidence="2" type="ORF">H920_10821</name>
</gene>
<evidence type="ECO:0000256" key="1">
    <source>
        <dbReference type="SAM" id="MobiDB-lite"/>
    </source>
</evidence>
<accession>A0A091DYC1</accession>
<proteinExistence type="predicted"/>
<sequence length="125" mass="13346">MPTALGPQGSPRGSAGLNSRPSGTTESLSLASLTAQRRSLVKEFCCRRTRVLAGALPSLPQERVKCDPELGTREQLPSRERTKSRRTASRGVAAPGGRGQQEAARLLALQGTSLRARVVTKLEPE</sequence>
<feature type="compositionally biased region" description="Basic and acidic residues" evidence="1">
    <location>
        <begin position="66"/>
        <end position="81"/>
    </location>
</feature>